<reference evidence="4" key="2">
    <citation type="journal article" date="2018" name="Plant J.">
        <title>The Sorghum bicolor reference genome: improved assembly, gene annotations, a transcriptome atlas, and signatures of genome organization.</title>
        <authorList>
            <person name="McCormick R.F."/>
            <person name="Truong S.K."/>
            <person name="Sreedasyam A."/>
            <person name="Jenkins J."/>
            <person name="Shu S."/>
            <person name="Sims D."/>
            <person name="Kennedy M."/>
            <person name="Amirebrahimi M."/>
            <person name="Weers B.D."/>
            <person name="McKinley B."/>
            <person name="Mattison A."/>
            <person name="Morishige D.T."/>
            <person name="Grimwood J."/>
            <person name="Schmutz J."/>
            <person name="Mullet J.E."/>
        </authorList>
    </citation>
    <scope>NUCLEOTIDE SEQUENCE [LARGE SCALE GENOMIC DNA]</scope>
    <source>
        <strain evidence="4">cv. BTx623</strain>
    </source>
</reference>
<feature type="region of interest" description="Disordered" evidence="2">
    <location>
        <begin position="1"/>
        <end position="55"/>
    </location>
</feature>
<reference evidence="3 4" key="1">
    <citation type="journal article" date="2009" name="Nature">
        <title>The Sorghum bicolor genome and the diversification of grasses.</title>
        <authorList>
            <person name="Paterson A.H."/>
            <person name="Bowers J.E."/>
            <person name="Bruggmann R."/>
            <person name="Dubchak I."/>
            <person name="Grimwood J."/>
            <person name="Gundlach H."/>
            <person name="Haberer G."/>
            <person name="Hellsten U."/>
            <person name="Mitros T."/>
            <person name="Poliakov A."/>
            <person name="Schmutz J."/>
            <person name="Spannagl M."/>
            <person name="Tang H."/>
            <person name="Wang X."/>
            <person name="Wicker T."/>
            <person name="Bharti A.K."/>
            <person name="Chapman J."/>
            <person name="Feltus F.A."/>
            <person name="Gowik U."/>
            <person name="Grigoriev I.V."/>
            <person name="Lyons E."/>
            <person name="Maher C.A."/>
            <person name="Martis M."/>
            <person name="Narechania A."/>
            <person name="Otillar R.P."/>
            <person name="Penning B.W."/>
            <person name="Salamov A.A."/>
            <person name="Wang Y."/>
            <person name="Zhang L."/>
            <person name="Carpita N.C."/>
            <person name="Freeling M."/>
            <person name="Gingle A.R."/>
            <person name="Hash C.T."/>
            <person name="Keller B."/>
            <person name="Klein P."/>
            <person name="Kresovich S."/>
            <person name="McCann M.C."/>
            <person name="Ming R."/>
            <person name="Peterson D.G."/>
            <person name="Mehboob-ur-Rahman"/>
            <person name="Ware D."/>
            <person name="Westhoff P."/>
            <person name="Mayer K.F."/>
            <person name="Messing J."/>
            <person name="Rokhsar D.S."/>
        </authorList>
    </citation>
    <scope>NUCLEOTIDE SEQUENCE [LARGE SCALE GENOMIC DNA]</scope>
    <source>
        <strain evidence="4">cv. BTx623</strain>
    </source>
</reference>
<evidence type="ECO:0000256" key="2">
    <source>
        <dbReference type="SAM" id="MobiDB-lite"/>
    </source>
</evidence>
<dbReference type="PANTHER" id="PTHR35480">
    <property type="entry name" value="MATERNAL EFFECT EMBRYO ARREST 22"/>
    <property type="match status" value="1"/>
</dbReference>
<dbReference type="PANTHER" id="PTHR35480:SF1">
    <property type="entry name" value="MATERNAL EFFECT EMBRYO ARREST 22"/>
    <property type="match status" value="1"/>
</dbReference>
<dbReference type="AlphaFoldDB" id="A0A1Z5R948"/>
<feature type="compositionally biased region" description="Low complexity" evidence="2">
    <location>
        <begin position="1"/>
        <end position="12"/>
    </location>
</feature>
<protein>
    <submittedName>
        <fullName evidence="3">Uncharacterized protein</fullName>
    </submittedName>
</protein>
<gene>
    <name evidence="3" type="ORF">SORBI_3007G102700</name>
</gene>
<name>A0A1Z5R948_SORBI</name>
<dbReference type="Gramene" id="OQU80268">
    <property type="protein sequence ID" value="OQU80268"/>
    <property type="gene ID" value="SORBI_3007G102700"/>
</dbReference>
<keyword evidence="1" id="KW-0175">Coiled coil</keyword>
<evidence type="ECO:0000313" key="3">
    <source>
        <dbReference type="EMBL" id="OQU80268.1"/>
    </source>
</evidence>
<proteinExistence type="predicted"/>
<sequence>MATTSGSTASASRFSDPAPYRAAQTLNLSSPSESRRRAMAAEPPEPASSQDAQLAASSSAALAGVGGPNPCCAKLWKKYQKLETSRTALREAVKLLQAENEKLQKENSELSKVQRGGLCARDVTLNKYKKNRVLRLQRTLKNSPTVPVREWGIGYIVPYLQFLSFRNFLGVKFHGDGEHQTTGGAQGKRHKNTKGGSLIFLSATLALKKPQSTLQYKNQRLCIPTPEVQSAVPKWFLLWPQVVLLRSMQNIGGGKITSM</sequence>
<organism evidence="3 4">
    <name type="scientific">Sorghum bicolor</name>
    <name type="common">Sorghum</name>
    <name type="synonym">Sorghum vulgare</name>
    <dbReference type="NCBI Taxonomy" id="4558"/>
    <lineage>
        <taxon>Eukaryota</taxon>
        <taxon>Viridiplantae</taxon>
        <taxon>Streptophyta</taxon>
        <taxon>Embryophyta</taxon>
        <taxon>Tracheophyta</taxon>
        <taxon>Spermatophyta</taxon>
        <taxon>Magnoliopsida</taxon>
        <taxon>Liliopsida</taxon>
        <taxon>Poales</taxon>
        <taxon>Poaceae</taxon>
        <taxon>PACMAD clade</taxon>
        <taxon>Panicoideae</taxon>
        <taxon>Andropogonodae</taxon>
        <taxon>Andropogoneae</taxon>
        <taxon>Sorghinae</taxon>
        <taxon>Sorghum</taxon>
    </lineage>
</organism>
<accession>A0A1Z5R948</accession>
<evidence type="ECO:0000313" key="4">
    <source>
        <dbReference type="Proteomes" id="UP000000768"/>
    </source>
</evidence>
<dbReference type="EMBL" id="CM000766">
    <property type="protein sequence ID" value="OQU80268.1"/>
    <property type="molecule type" value="Genomic_DNA"/>
</dbReference>
<feature type="coiled-coil region" evidence="1">
    <location>
        <begin position="79"/>
        <end position="116"/>
    </location>
</feature>
<dbReference type="Proteomes" id="UP000000768">
    <property type="component" value="Chromosome 7"/>
</dbReference>
<dbReference type="ExpressionAtlas" id="A0A1Z5R948">
    <property type="expression patterns" value="baseline and differential"/>
</dbReference>
<evidence type="ECO:0000256" key="1">
    <source>
        <dbReference type="SAM" id="Coils"/>
    </source>
</evidence>
<keyword evidence="4" id="KW-1185">Reference proteome</keyword>